<feature type="domain" description="RRM" evidence="5">
    <location>
        <begin position="1"/>
        <end position="63"/>
    </location>
</feature>
<accession>A0AAI8VJQ7</accession>
<comment type="caution">
    <text evidence="6">The sequence shown here is derived from an EMBL/GenBank/DDBJ whole genome shotgun (WGS) entry which is preliminary data.</text>
</comment>
<dbReference type="InterPro" id="IPR050825">
    <property type="entry name" value="RBM42_RBP45_47-like"/>
</dbReference>
<dbReference type="GO" id="GO:0005829">
    <property type="term" value="C:cytosol"/>
    <property type="evidence" value="ECO:0007669"/>
    <property type="project" value="TreeGrafter"/>
</dbReference>
<organism evidence="6 7">
    <name type="scientific">Anthostomella pinea</name>
    <dbReference type="NCBI Taxonomy" id="933095"/>
    <lineage>
        <taxon>Eukaryota</taxon>
        <taxon>Fungi</taxon>
        <taxon>Dikarya</taxon>
        <taxon>Ascomycota</taxon>
        <taxon>Pezizomycotina</taxon>
        <taxon>Sordariomycetes</taxon>
        <taxon>Xylariomycetidae</taxon>
        <taxon>Xylariales</taxon>
        <taxon>Xylariaceae</taxon>
        <taxon>Anthostomella</taxon>
    </lineage>
</organism>
<dbReference type="GO" id="GO:0003729">
    <property type="term" value="F:mRNA binding"/>
    <property type="evidence" value="ECO:0007669"/>
    <property type="project" value="InterPro"/>
</dbReference>
<evidence type="ECO:0000256" key="1">
    <source>
        <dbReference type="ARBA" id="ARBA00022737"/>
    </source>
</evidence>
<dbReference type="InterPro" id="IPR012677">
    <property type="entry name" value="Nucleotide-bd_a/b_plait_sf"/>
</dbReference>
<evidence type="ECO:0000313" key="7">
    <source>
        <dbReference type="Proteomes" id="UP001295740"/>
    </source>
</evidence>
<dbReference type="Pfam" id="PF00076">
    <property type="entry name" value="RRM_1"/>
    <property type="match status" value="1"/>
</dbReference>
<dbReference type="EMBL" id="CAUWAG010000008">
    <property type="protein sequence ID" value="CAJ2505871.1"/>
    <property type="molecule type" value="Genomic_DNA"/>
</dbReference>
<dbReference type="PANTHER" id="PTHR47640:SF10">
    <property type="entry name" value="TRNA SELENOCYSTEINE 1-ASSOCIATED PROTEIN 1-RELATED"/>
    <property type="match status" value="1"/>
</dbReference>
<feature type="compositionally biased region" description="Basic residues" evidence="4">
    <location>
        <begin position="317"/>
        <end position="334"/>
    </location>
</feature>
<dbReference type="InterPro" id="IPR035979">
    <property type="entry name" value="RBD_domain_sf"/>
</dbReference>
<feature type="compositionally biased region" description="Gly residues" evidence="4">
    <location>
        <begin position="405"/>
        <end position="417"/>
    </location>
</feature>
<feature type="non-terminal residue" evidence="6">
    <location>
        <position position="1"/>
    </location>
</feature>
<proteinExistence type="predicted"/>
<dbReference type="Gene3D" id="3.30.70.330">
    <property type="match status" value="1"/>
</dbReference>
<dbReference type="Proteomes" id="UP001295740">
    <property type="component" value="Unassembled WGS sequence"/>
</dbReference>
<keyword evidence="1" id="KW-0677">Repeat</keyword>
<evidence type="ECO:0000256" key="3">
    <source>
        <dbReference type="PROSITE-ProRule" id="PRU00176"/>
    </source>
</evidence>
<gene>
    <name evidence="6" type="ORF">KHLLAP_LOCUS6339</name>
</gene>
<dbReference type="InterPro" id="IPR000504">
    <property type="entry name" value="RRM_dom"/>
</dbReference>
<feature type="region of interest" description="Disordered" evidence="4">
    <location>
        <begin position="294"/>
        <end position="427"/>
    </location>
</feature>
<feature type="compositionally biased region" description="Polar residues" evidence="4">
    <location>
        <begin position="347"/>
        <end position="356"/>
    </location>
</feature>
<sequence length="427" mass="46834">GKFPPCKSAKITTDQQTGQSPGYGFVLFSDEQDQQRALSEMQGVYYIVTSINGKWLIAKPLMKVRDDDAAQIGLSNTTWPASLDAARLWRKSIPPTKEIYWAGGALRAYFDRLIPSGLDVLIAGFVCKELPRLNTNQKDLRITANQEILGGPSTRMQSASGQAYFNGPMTRHRHTEGVFERSANNTIQTWAPIPKAPTTGVSMSRSDYLPTLFEEDGYSPLAWGATAVIDLASIRGIMEGKAMICSEQIDKREDVLNRTFELRQHRLDLELYFSCPSMAVFGYSKAQAPTEHRSSFSGFEMPTTTHRSMDEDEVKVLNKKSTRRGRKAPKSAKKFRADTTPRRLDAATTSGMSRGQVSRRLLPNTSVAAAHRTSQDPAKEQQGPQRGSVLSNHTCPAFTNPETGSGTGPGTGPGIGPGSDESWGEGH</sequence>
<dbReference type="GO" id="GO:0006376">
    <property type="term" value="P:mRNA splice site recognition"/>
    <property type="evidence" value="ECO:0007669"/>
    <property type="project" value="TreeGrafter"/>
</dbReference>
<evidence type="ECO:0000259" key="5">
    <source>
        <dbReference type="PROSITE" id="PS50102"/>
    </source>
</evidence>
<name>A0AAI8VJQ7_9PEZI</name>
<evidence type="ECO:0000256" key="2">
    <source>
        <dbReference type="ARBA" id="ARBA00022884"/>
    </source>
</evidence>
<dbReference type="PROSITE" id="PS50102">
    <property type="entry name" value="RRM"/>
    <property type="match status" value="1"/>
</dbReference>
<feature type="compositionally biased region" description="Basic and acidic residues" evidence="4">
    <location>
        <begin position="335"/>
        <end position="345"/>
    </location>
</feature>
<protein>
    <submittedName>
        <fullName evidence="6">Uu.00g000010.m01.CDS01</fullName>
    </submittedName>
</protein>
<dbReference type="SUPFAM" id="SSF54928">
    <property type="entry name" value="RNA-binding domain, RBD"/>
    <property type="match status" value="1"/>
</dbReference>
<evidence type="ECO:0000256" key="4">
    <source>
        <dbReference type="SAM" id="MobiDB-lite"/>
    </source>
</evidence>
<feature type="compositionally biased region" description="Polar residues" evidence="4">
    <location>
        <begin position="382"/>
        <end position="394"/>
    </location>
</feature>
<dbReference type="AlphaFoldDB" id="A0AAI8VJQ7"/>
<keyword evidence="7" id="KW-1185">Reference proteome</keyword>
<keyword evidence="2 3" id="KW-0694">RNA-binding</keyword>
<evidence type="ECO:0000313" key="6">
    <source>
        <dbReference type="EMBL" id="CAJ2505871.1"/>
    </source>
</evidence>
<dbReference type="PANTHER" id="PTHR47640">
    <property type="entry name" value="TRNA SELENOCYSTEINE 1-ASSOCIATED PROTEIN 1-RELATED-RELATED"/>
    <property type="match status" value="1"/>
</dbReference>
<reference evidence="6" key="1">
    <citation type="submission" date="2023-10" db="EMBL/GenBank/DDBJ databases">
        <authorList>
            <person name="Hackl T."/>
        </authorList>
    </citation>
    <scope>NUCLEOTIDE SEQUENCE</scope>
</reference>